<organism evidence="4 5">
    <name type="scientific">Coturnix japonica</name>
    <name type="common">Japanese quail</name>
    <name type="synonym">Coturnix coturnix japonica</name>
    <dbReference type="NCBI Taxonomy" id="93934"/>
    <lineage>
        <taxon>Eukaryota</taxon>
        <taxon>Metazoa</taxon>
        <taxon>Chordata</taxon>
        <taxon>Craniata</taxon>
        <taxon>Vertebrata</taxon>
        <taxon>Euteleostomi</taxon>
        <taxon>Archelosauria</taxon>
        <taxon>Archosauria</taxon>
        <taxon>Dinosauria</taxon>
        <taxon>Saurischia</taxon>
        <taxon>Theropoda</taxon>
        <taxon>Coelurosauria</taxon>
        <taxon>Aves</taxon>
        <taxon>Neognathae</taxon>
        <taxon>Galloanserae</taxon>
        <taxon>Galliformes</taxon>
        <taxon>Phasianidae</taxon>
        <taxon>Perdicinae</taxon>
        <taxon>Coturnix</taxon>
    </lineage>
</organism>
<dbReference type="Proteomes" id="UP000694412">
    <property type="component" value="Chromosome 8"/>
</dbReference>
<dbReference type="PANTHER" id="PTHR21510:SF16">
    <property type="entry name" value="PROTEIN AKNAD1"/>
    <property type="match status" value="1"/>
</dbReference>
<dbReference type="Ensembl" id="ENSCJPT00005036802.1">
    <property type="protein sequence ID" value="ENSCJPP00005027183.1"/>
    <property type="gene ID" value="ENSCJPG00005021089.1"/>
</dbReference>
<evidence type="ECO:0000256" key="2">
    <source>
        <dbReference type="SAM" id="MobiDB-lite"/>
    </source>
</evidence>
<dbReference type="Pfam" id="PF12443">
    <property type="entry name" value="AKNA"/>
    <property type="match status" value="1"/>
</dbReference>
<feature type="region of interest" description="Disordered" evidence="2">
    <location>
        <begin position="219"/>
        <end position="251"/>
    </location>
</feature>
<proteinExistence type="predicted"/>
<reference evidence="4" key="1">
    <citation type="submission" date="2015-11" db="EMBL/GenBank/DDBJ databases">
        <authorList>
            <consortium name="International Coturnix japonica Genome Analysis Consortium"/>
            <person name="Warren W."/>
            <person name="Burt D.W."/>
            <person name="Antin P.B."/>
            <person name="Lanford R."/>
            <person name="Gros J."/>
            <person name="Wilson R.K."/>
        </authorList>
    </citation>
    <scope>NUCLEOTIDE SEQUENCE [LARGE SCALE GENOMIC DNA]</scope>
</reference>
<dbReference type="InterPro" id="IPR052655">
    <property type="entry name" value="AKNA_Centrosome-Trans_reg"/>
</dbReference>
<keyword evidence="1" id="KW-0175">Coiled coil</keyword>
<dbReference type="InterPro" id="IPR022150">
    <property type="entry name" value="AKNA_dom"/>
</dbReference>
<accession>A0A8C2UFT2</accession>
<evidence type="ECO:0000256" key="1">
    <source>
        <dbReference type="SAM" id="Coils"/>
    </source>
</evidence>
<protein>
    <recommendedName>
        <fullName evidence="3">AKNA domain-containing protein</fullName>
    </recommendedName>
</protein>
<evidence type="ECO:0000313" key="5">
    <source>
        <dbReference type="Proteomes" id="UP000694412"/>
    </source>
</evidence>
<feature type="compositionally biased region" description="Basic and acidic residues" evidence="2">
    <location>
        <begin position="226"/>
        <end position="248"/>
    </location>
</feature>
<evidence type="ECO:0000313" key="4">
    <source>
        <dbReference type="Ensembl" id="ENSCJPP00005027183.1"/>
    </source>
</evidence>
<feature type="coiled-coil region" evidence="1">
    <location>
        <begin position="401"/>
        <end position="428"/>
    </location>
</feature>
<keyword evidence="5" id="KW-1185">Reference proteome</keyword>
<dbReference type="AlphaFoldDB" id="A0A8C2UFT2"/>
<dbReference type="GeneTree" id="ENSGT00940000154254"/>
<dbReference type="PANTHER" id="PTHR21510">
    <property type="entry name" value="AKNA DOMAIN-CONTAINING PROTEIN"/>
    <property type="match status" value="1"/>
</dbReference>
<feature type="domain" description="AKNA" evidence="3">
    <location>
        <begin position="336"/>
        <end position="404"/>
    </location>
</feature>
<reference evidence="4" key="2">
    <citation type="submission" date="2025-08" db="UniProtKB">
        <authorList>
            <consortium name="Ensembl"/>
        </authorList>
    </citation>
    <scope>IDENTIFICATION</scope>
</reference>
<sequence>MSCSVSNELSYITDTTDAEQDDLPCDGDGGIACKYHSKSDQLNGCTCIVCISDSLNLPCSGDNRNASANDDIHVQDEGAFDCNTGTIRTVRSKAGIAGSEVSFTQALPAGGSQPDGTDPPSHSNMSHVLLRHFPMGELMSTWQFIERETIPETSLTESIDEATNKHETSERVKGPSTGEQEAAKFEEHHLQRLKAVNIFQNTEQRRMLKKSVSSHELIEDQGEVQSRQEGHNEVTSEMKVPEMSENKKSVPTIKRTKPFPRLLNQSVTGNNVLENQEEMSIPEPSQQRKILPQSGFPNAGFAIYSGAPEDSTANTCVLLQPAHGLSEPRLPCGTTTSALPATRTVEIRCLNASNLLPETTQGEKMSQILKDQTDQLKTKVEDFSKHMTRETSLLQEDYLVLNQLKTHLDALERNYLTAREEHRNLQLQCYKDKSTGIGEFDPERFEDKHKKSRRGNI</sequence>
<reference evidence="4" key="3">
    <citation type="submission" date="2025-09" db="UniProtKB">
        <authorList>
            <consortium name="Ensembl"/>
        </authorList>
    </citation>
    <scope>IDENTIFICATION</scope>
</reference>
<name>A0A8C2UFT2_COTJA</name>
<evidence type="ECO:0000259" key="3">
    <source>
        <dbReference type="Pfam" id="PF12443"/>
    </source>
</evidence>